<comment type="caution">
    <text evidence="8">The sequence shown here is derived from an EMBL/GenBank/DDBJ whole genome shotgun (WGS) entry which is preliminary data.</text>
</comment>
<dbReference type="InterPro" id="IPR015414">
    <property type="entry name" value="TMEM64"/>
</dbReference>
<feature type="transmembrane region" description="Helical" evidence="6">
    <location>
        <begin position="139"/>
        <end position="157"/>
    </location>
</feature>
<protein>
    <recommendedName>
        <fullName evidence="6">TVP38/TMEM64 family membrane protein</fullName>
    </recommendedName>
</protein>
<dbReference type="RefSeq" id="WP_184174446.1">
    <property type="nucleotide sequence ID" value="NZ_JACHGF010000003.1"/>
</dbReference>
<dbReference type="Proteomes" id="UP000557307">
    <property type="component" value="Unassembled WGS sequence"/>
</dbReference>
<evidence type="ECO:0000256" key="3">
    <source>
        <dbReference type="ARBA" id="ARBA00022692"/>
    </source>
</evidence>
<dbReference type="EMBL" id="JACHGF010000003">
    <property type="protein sequence ID" value="MBB5284514.1"/>
    <property type="molecule type" value="Genomic_DNA"/>
</dbReference>
<keyword evidence="5 6" id="KW-0472">Membrane</keyword>
<organism evidence="8 9">
    <name type="scientific">Rhabdobacter roseus</name>
    <dbReference type="NCBI Taxonomy" id="1655419"/>
    <lineage>
        <taxon>Bacteria</taxon>
        <taxon>Pseudomonadati</taxon>
        <taxon>Bacteroidota</taxon>
        <taxon>Cytophagia</taxon>
        <taxon>Cytophagales</taxon>
        <taxon>Cytophagaceae</taxon>
        <taxon>Rhabdobacter</taxon>
    </lineage>
</organism>
<feature type="domain" description="VTT" evidence="7">
    <location>
        <begin position="78"/>
        <end position="195"/>
    </location>
</feature>
<dbReference type="GO" id="GO:0005886">
    <property type="term" value="C:plasma membrane"/>
    <property type="evidence" value="ECO:0007669"/>
    <property type="project" value="UniProtKB-SubCell"/>
</dbReference>
<keyword evidence="2 6" id="KW-1003">Cell membrane</keyword>
<gene>
    <name evidence="8" type="ORF">HNQ92_002657</name>
</gene>
<comment type="similarity">
    <text evidence="6">Belongs to the TVP38/TMEM64 family.</text>
</comment>
<evidence type="ECO:0000256" key="2">
    <source>
        <dbReference type="ARBA" id="ARBA00022475"/>
    </source>
</evidence>
<evidence type="ECO:0000256" key="1">
    <source>
        <dbReference type="ARBA" id="ARBA00004651"/>
    </source>
</evidence>
<evidence type="ECO:0000313" key="9">
    <source>
        <dbReference type="Proteomes" id="UP000557307"/>
    </source>
</evidence>
<feature type="transmembrane region" description="Helical" evidence="6">
    <location>
        <begin position="204"/>
        <end position="221"/>
    </location>
</feature>
<feature type="transmembrane region" description="Helical" evidence="6">
    <location>
        <begin position="100"/>
        <end position="118"/>
    </location>
</feature>
<feature type="transmembrane region" description="Helical" evidence="6">
    <location>
        <begin position="50"/>
        <end position="71"/>
    </location>
</feature>
<keyword evidence="3 6" id="KW-0812">Transmembrane</keyword>
<keyword evidence="4 6" id="KW-1133">Transmembrane helix</keyword>
<dbReference type="AlphaFoldDB" id="A0A840TM86"/>
<evidence type="ECO:0000313" key="8">
    <source>
        <dbReference type="EMBL" id="MBB5284514.1"/>
    </source>
</evidence>
<feature type="transmembrane region" description="Helical" evidence="6">
    <location>
        <begin position="163"/>
        <end position="192"/>
    </location>
</feature>
<comment type="caution">
    <text evidence="6">Lacks conserved residue(s) required for the propagation of feature annotation.</text>
</comment>
<dbReference type="PANTHER" id="PTHR12677">
    <property type="entry name" value="GOLGI APPARATUS MEMBRANE PROTEIN TVP38-RELATED"/>
    <property type="match status" value="1"/>
</dbReference>
<feature type="transmembrane region" description="Helical" evidence="6">
    <location>
        <begin position="7"/>
        <end position="30"/>
    </location>
</feature>
<dbReference type="Pfam" id="PF09335">
    <property type="entry name" value="VTT_dom"/>
    <property type="match status" value="1"/>
</dbReference>
<dbReference type="PANTHER" id="PTHR12677:SF59">
    <property type="entry name" value="GOLGI APPARATUS MEMBRANE PROTEIN TVP38-RELATED"/>
    <property type="match status" value="1"/>
</dbReference>
<evidence type="ECO:0000256" key="6">
    <source>
        <dbReference type="RuleBase" id="RU366058"/>
    </source>
</evidence>
<keyword evidence="9" id="KW-1185">Reference proteome</keyword>
<proteinExistence type="inferred from homology"/>
<accession>A0A840TM86</accession>
<comment type="subcellular location">
    <subcellularLocation>
        <location evidence="1 6">Cell membrane</location>
        <topology evidence="1 6">Multi-pass membrane protein</topology>
    </subcellularLocation>
</comment>
<dbReference type="InterPro" id="IPR032816">
    <property type="entry name" value="VTT_dom"/>
</dbReference>
<name>A0A840TM86_9BACT</name>
<evidence type="ECO:0000256" key="5">
    <source>
        <dbReference type="ARBA" id="ARBA00023136"/>
    </source>
</evidence>
<feature type="transmembrane region" description="Helical" evidence="6">
    <location>
        <begin position="76"/>
        <end position="94"/>
    </location>
</feature>
<reference evidence="8 9" key="1">
    <citation type="submission" date="2020-08" db="EMBL/GenBank/DDBJ databases">
        <title>Genomic Encyclopedia of Type Strains, Phase IV (KMG-IV): sequencing the most valuable type-strain genomes for metagenomic binning, comparative biology and taxonomic classification.</title>
        <authorList>
            <person name="Goeker M."/>
        </authorList>
    </citation>
    <scope>NUCLEOTIDE SEQUENCE [LARGE SCALE GENOMIC DNA]</scope>
    <source>
        <strain evidence="8 9">DSM 105074</strain>
    </source>
</reference>
<evidence type="ECO:0000259" key="7">
    <source>
        <dbReference type="Pfam" id="PF09335"/>
    </source>
</evidence>
<sequence>MKGRFLRYLPVILSVTIVGGIALAYGLWPAFRTFGQEAWEILTSNEEARIADWIGGFGFWAPLLLLALFLVQMLAFVIPSWLLILVCILAYGPWWGSGLALLGILFASTVAYVLGHSLSKDVLVRMLGKSKEKKMEQYLDHYGLGLVVVVRLAPFLSNDTVSFVAGLVAMSYVRFLLATAVGITPLIALLAYLGENTDQLKRGLLWASVVCLVGFVGYIWWDRRQGAKSEG</sequence>
<evidence type="ECO:0000256" key="4">
    <source>
        <dbReference type="ARBA" id="ARBA00022989"/>
    </source>
</evidence>